<keyword evidence="2" id="KW-0547">Nucleotide-binding</keyword>
<dbReference type="FunFam" id="3.40.50.300:FF:000549">
    <property type="entry name" value="ABC transporter ATP-binding protein arb1"/>
    <property type="match status" value="1"/>
</dbReference>
<feature type="region of interest" description="Disordered" evidence="5">
    <location>
        <begin position="1"/>
        <end position="139"/>
    </location>
</feature>
<evidence type="ECO:0000256" key="1">
    <source>
        <dbReference type="ARBA" id="ARBA00022737"/>
    </source>
</evidence>
<dbReference type="GO" id="GO:0016887">
    <property type="term" value="F:ATP hydrolysis activity"/>
    <property type="evidence" value="ECO:0007669"/>
    <property type="project" value="InterPro"/>
</dbReference>
<keyword evidence="4" id="KW-0175">Coiled coil</keyword>
<feature type="compositionally biased region" description="Basic and acidic residues" evidence="5">
    <location>
        <begin position="49"/>
        <end position="62"/>
    </location>
</feature>
<evidence type="ECO:0000313" key="8">
    <source>
        <dbReference type="Proteomes" id="UP000198341"/>
    </source>
</evidence>
<dbReference type="SMART" id="SM00382">
    <property type="entry name" value="AAA"/>
    <property type="match status" value="2"/>
</dbReference>
<feature type="compositionally biased region" description="Basic and acidic residues" evidence="5">
    <location>
        <begin position="1"/>
        <end position="41"/>
    </location>
</feature>
<dbReference type="CDD" id="cd03221">
    <property type="entry name" value="ABCF_EF-3"/>
    <property type="match status" value="2"/>
</dbReference>
<feature type="domain" description="ABC transporter" evidence="6">
    <location>
        <begin position="551"/>
        <end position="776"/>
    </location>
</feature>
<dbReference type="InterPro" id="IPR003439">
    <property type="entry name" value="ABC_transporter-like_ATP-bd"/>
</dbReference>
<protein>
    <submittedName>
        <fullName evidence="7">ATP-binding cassette sub-family F member 1</fullName>
    </submittedName>
</protein>
<feature type="domain" description="ABC transporter" evidence="6">
    <location>
        <begin position="187"/>
        <end position="469"/>
    </location>
</feature>
<keyword evidence="8" id="KW-1185">Reference proteome</keyword>
<evidence type="ECO:0000256" key="3">
    <source>
        <dbReference type="ARBA" id="ARBA00022840"/>
    </source>
</evidence>
<evidence type="ECO:0000256" key="5">
    <source>
        <dbReference type="SAM" id="MobiDB-lite"/>
    </source>
</evidence>
<dbReference type="RefSeq" id="XP_007514615.1">
    <property type="nucleotide sequence ID" value="XM_007514553.1"/>
</dbReference>
<dbReference type="Pfam" id="PF00005">
    <property type="entry name" value="ABC_tran"/>
    <property type="match status" value="2"/>
</dbReference>
<dbReference type="AlphaFoldDB" id="K8ER18"/>
<dbReference type="InterPro" id="IPR050611">
    <property type="entry name" value="ABCF"/>
</dbReference>
<dbReference type="PROSITE" id="PS50893">
    <property type="entry name" value="ABC_TRANSPORTER_2"/>
    <property type="match status" value="2"/>
</dbReference>
<evidence type="ECO:0000313" key="7">
    <source>
        <dbReference type="EMBL" id="CCO14855.1"/>
    </source>
</evidence>
<accession>K8ER18</accession>
<sequence>MGGKKDETAEERSKRKEKEKREGASKKKDKKRDETPEERAARKAAKSSSDGKSKDERKEKSAKASKQQQSGQAALKEKKQKSRGPPVGMMMQEKGGSKNDYLAGMDLPSSSDDEDVEEKVERDLTKNAFDGPSDKEAAKARKKEIEMARKEAMAKEEAMRDDDDAFNVRLPAMDDQAMAQMANSRDIKIDNFSVSVRGKPLLTDTNITIAHGRRYGIVGPNGTGKTTLMKLLARRKIPVPEFIDILLVEQEVVGDERTALESVVAADVELMELRQKKMEYEQLMEKMAQADESKNEALIKEMNQLTFKDEETGTEMDASQALTKTYDQLKLKGDDTAEARASKILHGLGFTVVKKGETKGPDRFSMHNSTKSFSGGWRMRISLARALFIEPTCLLLDEPTNHLDLRAVIWLEEYLMRWKKTLIVVSHDRDFLNGVTTDIIHLHDHQLDQYKGNFESFEEMYEQRRREANKEFEKYEKRIKQAKQQSNKKKQEDITAQAKKDAMKKNEKKKNKGMMDDADDALNTARAPTKWNDYDVEFNFPEPTELNPPLISLQDCSFRYPGLEGFSLDNIDLGIDMGTRVAIIGPNGAGKSTLMNLLAGDLNPTEGDSRRSHALRIGRYSQHFVDVLAMDETPVSYLQRKYKRADGGSYKDHDIRAILGKFGLPGHNHLQPIVKLSGGQKARVVFASISLSNPHILLMDEPTNHLDMQSIDALADALTAFEGGVVLITHDAHICSKVLDDETSEIWVVDDGVVTKFNGDFEDYRDQLVKEIATELDAPVDKNED</sequence>
<feature type="region of interest" description="Disordered" evidence="5">
    <location>
        <begin position="481"/>
        <end position="517"/>
    </location>
</feature>
<proteinExistence type="predicted"/>
<dbReference type="GeneID" id="19017152"/>
<dbReference type="NCBIfam" id="NF000355">
    <property type="entry name" value="ribo_prot_ABC_F"/>
    <property type="match status" value="1"/>
</dbReference>
<evidence type="ECO:0000259" key="6">
    <source>
        <dbReference type="PROSITE" id="PS50893"/>
    </source>
</evidence>
<feature type="compositionally biased region" description="Basic and acidic residues" evidence="5">
    <location>
        <begin position="489"/>
        <end position="505"/>
    </location>
</feature>
<feature type="compositionally biased region" description="Low complexity" evidence="5">
    <location>
        <begin position="64"/>
        <end position="74"/>
    </location>
</feature>
<dbReference type="PROSITE" id="PS00211">
    <property type="entry name" value="ABC_TRANSPORTER_1"/>
    <property type="match status" value="2"/>
</dbReference>
<feature type="coiled-coil region" evidence="4">
    <location>
        <begin position="263"/>
        <end position="300"/>
    </location>
</feature>
<dbReference type="Gene3D" id="3.40.50.300">
    <property type="entry name" value="P-loop containing nucleotide triphosphate hydrolases"/>
    <property type="match status" value="2"/>
</dbReference>
<dbReference type="EMBL" id="FO082277">
    <property type="protein sequence ID" value="CCO14855.1"/>
    <property type="molecule type" value="Genomic_DNA"/>
</dbReference>
<dbReference type="eggNOG" id="KOG0066">
    <property type="taxonomic scope" value="Eukaryota"/>
</dbReference>
<dbReference type="Proteomes" id="UP000198341">
    <property type="component" value="Chromosome 2"/>
</dbReference>
<dbReference type="FunFam" id="3.40.50.300:FF:000011">
    <property type="entry name" value="Putative ABC transporter ATP-binding component"/>
    <property type="match status" value="1"/>
</dbReference>
<dbReference type="OrthoDB" id="2110130at2759"/>
<gene>
    <name evidence="7" type="ORF">Bathy02g00380</name>
</gene>
<dbReference type="InterPro" id="IPR027417">
    <property type="entry name" value="P-loop_NTPase"/>
</dbReference>
<dbReference type="PANTHER" id="PTHR19211:SF14">
    <property type="entry name" value="ATP-BINDING CASSETTE SUB-FAMILY F MEMBER 1"/>
    <property type="match status" value="1"/>
</dbReference>
<dbReference type="InterPro" id="IPR017871">
    <property type="entry name" value="ABC_transporter-like_CS"/>
</dbReference>
<keyword evidence="1" id="KW-0677">Repeat</keyword>
<evidence type="ECO:0000256" key="4">
    <source>
        <dbReference type="SAM" id="Coils"/>
    </source>
</evidence>
<dbReference type="PANTHER" id="PTHR19211">
    <property type="entry name" value="ATP-BINDING TRANSPORT PROTEIN-RELATED"/>
    <property type="match status" value="1"/>
</dbReference>
<evidence type="ECO:0000256" key="2">
    <source>
        <dbReference type="ARBA" id="ARBA00022741"/>
    </source>
</evidence>
<keyword evidence="3 7" id="KW-0067">ATP-binding</keyword>
<dbReference type="KEGG" id="bpg:Bathy02g00380"/>
<dbReference type="GO" id="GO:0005524">
    <property type="term" value="F:ATP binding"/>
    <property type="evidence" value="ECO:0007669"/>
    <property type="project" value="UniProtKB-KW"/>
</dbReference>
<dbReference type="SUPFAM" id="SSF52540">
    <property type="entry name" value="P-loop containing nucleoside triphosphate hydrolases"/>
    <property type="match status" value="2"/>
</dbReference>
<dbReference type="STRING" id="41875.K8ER18"/>
<name>K8ER18_9CHLO</name>
<dbReference type="InterPro" id="IPR003593">
    <property type="entry name" value="AAA+_ATPase"/>
</dbReference>
<reference evidence="7 8" key="1">
    <citation type="submission" date="2011-10" db="EMBL/GenBank/DDBJ databases">
        <authorList>
            <person name="Genoscope - CEA"/>
        </authorList>
    </citation>
    <scope>NUCLEOTIDE SEQUENCE [LARGE SCALE GENOMIC DNA]</scope>
    <source>
        <strain evidence="7 8">RCC 1105</strain>
    </source>
</reference>
<organism evidence="7 8">
    <name type="scientific">Bathycoccus prasinos</name>
    <dbReference type="NCBI Taxonomy" id="41875"/>
    <lineage>
        <taxon>Eukaryota</taxon>
        <taxon>Viridiplantae</taxon>
        <taxon>Chlorophyta</taxon>
        <taxon>Mamiellophyceae</taxon>
        <taxon>Mamiellales</taxon>
        <taxon>Bathycoccaceae</taxon>
        <taxon>Bathycoccus</taxon>
    </lineage>
</organism>